<evidence type="ECO:0000259" key="3">
    <source>
        <dbReference type="PROSITE" id="PS50930"/>
    </source>
</evidence>
<protein>
    <submittedName>
        <fullName evidence="4">DNA-binding response regulator</fullName>
    </submittedName>
</protein>
<dbReference type="Proteomes" id="UP000248066">
    <property type="component" value="Unassembled WGS sequence"/>
</dbReference>
<feature type="modified residue" description="4-aspartylphosphate" evidence="1">
    <location>
        <position position="56"/>
    </location>
</feature>
<dbReference type="EMBL" id="PDOF01000001">
    <property type="protein sequence ID" value="PYZ97697.1"/>
    <property type="molecule type" value="Genomic_DNA"/>
</dbReference>
<dbReference type="Pfam" id="PF00072">
    <property type="entry name" value="Response_reg"/>
    <property type="match status" value="1"/>
</dbReference>
<dbReference type="InterPro" id="IPR007492">
    <property type="entry name" value="LytTR_DNA-bd_dom"/>
</dbReference>
<dbReference type="OrthoDB" id="9809318at2"/>
<dbReference type="PANTHER" id="PTHR37299">
    <property type="entry name" value="TRANSCRIPTIONAL REGULATOR-RELATED"/>
    <property type="match status" value="1"/>
</dbReference>
<dbReference type="InterPro" id="IPR001789">
    <property type="entry name" value="Sig_transdc_resp-reg_receiver"/>
</dbReference>
<evidence type="ECO:0000256" key="1">
    <source>
        <dbReference type="PROSITE-ProRule" id="PRU00169"/>
    </source>
</evidence>
<accession>A0A2W0H991</accession>
<organism evidence="4 5">
    <name type="scientific">Alteribacter lacisalsi</name>
    <dbReference type="NCBI Taxonomy" id="2045244"/>
    <lineage>
        <taxon>Bacteria</taxon>
        <taxon>Bacillati</taxon>
        <taxon>Bacillota</taxon>
        <taxon>Bacilli</taxon>
        <taxon>Bacillales</taxon>
        <taxon>Bacillaceae</taxon>
        <taxon>Alteribacter</taxon>
    </lineage>
</organism>
<reference evidence="4 5" key="1">
    <citation type="submission" date="2017-10" db="EMBL/GenBank/DDBJ databases">
        <title>Bacillus sp. nov., a halophilic bacterium isolated from a Yangshapao Lake.</title>
        <authorList>
            <person name="Wang H."/>
        </authorList>
    </citation>
    <scope>NUCLEOTIDE SEQUENCE [LARGE SCALE GENOMIC DNA]</scope>
    <source>
        <strain evidence="4 5">YSP-3</strain>
    </source>
</reference>
<dbReference type="GO" id="GO:0003677">
    <property type="term" value="F:DNA binding"/>
    <property type="evidence" value="ECO:0007669"/>
    <property type="project" value="UniProtKB-KW"/>
</dbReference>
<dbReference type="InterPro" id="IPR011006">
    <property type="entry name" value="CheY-like_superfamily"/>
</dbReference>
<sequence length="244" mass="28397">MTKIRAIIVDDEPHSRDELRFLLSSYEEVTVTGEAGSGEKGLQLILSEEPDLVFLDIEMPGMNGMDLAASLKKLKQMPLIVFATAYPDYAAKAFRVQALDYLLKPYDEDELKETIALVKQRFTNDLVKKQEKSERLGKLPVDDEGRIIYLAPEDISYFYREERETVICTAGKRYRSKMPMKELEEKLHQYSFFKTHKSYIVNLDHVAELIPWLNGAYHVKMDDRPEEIPVSRNYVKELRERLEL</sequence>
<dbReference type="Pfam" id="PF04397">
    <property type="entry name" value="LytTR"/>
    <property type="match status" value="1"/>
</dbReference>
<dbReference type="SMART" id="SM00448">
    <property type="entry name" value="REC"/>
    <property type="match status" value="1"/>
</dbReference>
<dbReference type="GO" id="GO:0000156">
    <property type="term" value="F:phosphorelay response regulator activity"/>
    <property type="evidence" value="ECO:0007669"/>
    <property type="project" value="InterPro"/>
</dbReference>
<keyword evidence="4" id="KW-0238">DNA-binding</keyword>
<feature type="domain" description="HTH LytTR-type" evidence="3">
    <location>
        <begin position="139"/>
        <end position="244"/>
    </location>
</feature>
<dbReference type="PROSITE" id="PS50930">
    <property type="entry name" value="HTH_LYTTR"/>
    <property type="match status" value="1"/>
</dbReference>
<comment type="caution">
    <text evidence="4">The sequence shown here is derived from an EMBL/GenBank/DDBJ whole genome shotgun (WGS) entry which is preliminary data.</text>
</comment>
<dbReference type="AlphaFoldDB" id="A0A2W0H991"/>
<dbReference type="Gene3D" id="3.40.50.2300">
    <property type="match status" value="1"/>
</dbReference>
<dbReference type="PANTHER" id="PTHR37299:SF1">
    <property type="entry name" value="STAGE 0 SPORULATION PROTEIN A HOMOLOG"/>
    <property type="match status" value="1"/>
</dbReference>
<dbReference type="InterPro" id="IPR046947">
    <property type="entry name" value="LytR-like"/>
</dbReference>
<dbReference type="PROSITE" id="PS50110">
    <property type="entry name" value="RESPONSE_REGULATORY"/>
    <property type="match status" value="1"/>
</dbReference>
<dbReference type="RefSeq" id="WP_110517041.1">
    <property type="nucleotide sequence ID" value="NZ_PDOF01000001.1"/>
</dbReference>
<keyword evidence="5" id="KW-1185">Reference proteome</keyword>
<dbReference type="SMART" id="SM00850">
    <property type="entry name" value="LytTR"/>
    <property type="match status" value="1"/>
</dbReference>
<evidence type="ECO:0000259" key="2">
    <source>
        <dbReference type="PROSITE" id="PS50110"/>
    </source>
</evidence>
<dbReference type="Gene3D" id="2.40.50.1020">
    <property type="entry name" value="LytTr DNA-binding domain"/>
    <property type="match status" value="1"/>
</dbReference>
<proteinExistence type="predicted"/>
<gene>
    <name evidence="4" type="ORF">CR205_03635</name>
</gene>
<evidence type="ECO:0000313" key="4">
    <source>
        <dbReference type="EMBL" id="PYZ97697.1"/>
    </source>
</evidence>
<dbReference type="SUPFAM" id="SSF52172">
    <property type="entry name" value="CheY-like"/>
    <property type="match status" value="1"/>
</dbReference>
<evidence type="ECO:0000313" key="5">
    <source>
        <dbReference type="Proteomes" id="UP000248066"/>
    </source>
</evidence>
<feature type="domain" description="Response regulatory" evidence="2">
    <location>
        <begin position="5"/>
        <end position="119"/>
    </location>
</feature>
<name>A0A2W0H991_9BACI</name>
<keyword evidence="1" id="KW-0597">Phosphoprotein</keyword>